<accession>A0ABY4E621</accession>
<keyword evidence="2" id="KW-0812">Transmembrane</keyword>
<gene>
    <name evidence="3" type="ORF">LVJ82_02045</name>
</gene>
<keyword evidence="4" id="KW-1185">Reference proteome</keyword>
<keyword evidence="2" id="KW-0472">Membrane</keyword>
<sequence>MSDNKSSNVLLMAVTLGILAGIVFLAWFLFSPALKNTVNEKPMQSVATGSAPIAAAASQVTNDNLLKADVNDNTTPASVPAVEPKPIPVADKPHKPGPTKQFIAKVKTEAYLESESVFLTTNQGEMQLFAFGMDDASSTAVARAKPGQCLRFTLQEAVTVPKKHLVFESGFSVKKVACP</sequence>
<reference evidence="3 4" key="1">
    <citation type="journal article" date="2022" name="Res Sq">
        <title>Evolution of multicellular longitudinally dividing oral cavity symbionts (Neisseriaceae).</title>
        <authorList>
            <person name="Nyongesa S."/>
            <person name="Weber P."/>
            <person name="Bernet E."/>
            <person name="Pullido F."/>
            <person name="Nieckarz M."/>
            <person name="Delaby M."/>
            <person name="Nieves C."/>
            <person name="Viehboeck T."/>
            <person name="Krause N."/>
            <person name="Rivera-Millot A."/>
            <person name="Nakamura A."/>
            <person name="Vischer N."/>
            <person name="VanNieuwenhze M."/>
            <person name="Brun Y."/>
            <person name="Cava F."/>
            <person name="Bulgheresi S."/>
            <person name="Veyrier F."/>
        </authorList>
    </citation>
    <scope>NUCLEOTIDE SEQUENCE [LARGE SCALE GENOMIC DNA]</scope>
    <source>
        <strain evidence="3 4">SN4</strain>
    </source>
</reference>
<evidence type="ECO:0000256" key="2">
    <source>
        <dbReference type="SAM" id="Phobius"/>
    </source>
</evidence>
<dbReference type="Proteomes" id="UP000832011">
    <property type="component" value="Chromosome"/>
</dbReference>
<dbReference type="EMBL" id="CP091511">
    <property type="protein sequence ID" value="UOO89793.1"/>
    <property type="molecule type" value="Genomic_DNA"/>
</dbReference>
<protein>
    <submittedName>
        <fullName evidence="3">Uncharacterized protein</fullName>
    </submittedName>
</protein>
<dbReference type="RefSeq" id="WP_058355601.1">
    <property type="nucleotide sequence ID" value="NZ_CABKVG010000007.1"/>
</dbReference>
<name>A0ABY4E621_9NEIS</name>
<evidence type="ECO:0000313" key="4">
    <source>
        <dbReference type="Proteomes" id="UP000832011"/>
    </source>
</evidence>
<feature type="region of interest" description="Disordered" evidence="1">
    <location>
        <begin position="71"/>
        <end position="96"/>
    </location>
</feature>
<organism evidence="3 4">
    <name type="scientific">Vitreoscilla massiliensis</name>
    <dbReference type="NCBI Taxonomy" id="1689272"/>
    <lineage>
        <taxon>Bacteria</taxon>
        <taxon>Pseudomonadati</taxon>
        <taxon>Pseudomonadota</taxon>
        <taxon>Betaproteobacteria</taxon>
        <taxon>Neisseriales</taxon>
        <taxon>Neisseriaceae</taxon>
        <taxon>Vitreoscilla</taxon>
    </lineage>
</organism>
<keyword evidence="2" id="KW-1133">Transmembrane helix</keyword>
<proteinExistence type="predicted"/>
<evidence type="ECO:0000313" key="3">
    <source>
        <dbReference type="EMBL" id="UOO89793.1"/>
    </source>
</evidence>
<evidence type="ECO:0000256" key="1">
    <source>
        <dbReference type="SAM" id="MobiDB-lite"/>
    </source>
</evidence>
<feature type="transmembrane region" description="Helical" evidence="2">
    <location>
        <begin position="9"/>
        <end position="30"/>
    </location>
</feature>